<feature type="region of interest" description="Disordered" evidence="5">
    <location>
        <begin position="269"/>
        <end position="324"/>
    </location>
</feature>
<accession>A0A9Q0LWX1</accession>
<dbReference type="AlphaFoldDB" id="A0A9Q0LWX1"/>
<dbReference type="InterPro" id="IPR011989">
    <property type="entry name" value="ARM-like"/>
</dbReference>
<feature type="compositionally biased region" description="Polar residues" evidence="5">
    <location>
        <begin position="299"/>
        <end position="308"/>
    </location>
</feature>
<dbReference type="InterPro" id="IPR050629">
    <property type="entry name" value="STE20/SPS1-PAK"/>
</dbReference>
<sequence length="1049" mass="120187">MSKKNKKNRGTYQIGDEIGRGQFGIVYKGMNTETGNFVAIKQIALSRIPKNELKTAMREIELLQKLHNKYIIKYLGFTKTTEHLNIILEYVENGSLYTIMKKFGTFSENVTKRYIYQTLKGLVYLHKQGVIHRDIKCANILVTTDGGIKLTDFGVATQLSEKTMQQSFLGSPYWMAPEVIELSPPTTKCDIWSVGCTIIELLTGEPPYFQFSPTHALYRIIQDDSVPIPDGISPQLQDFLNLCFVKNPDLRISSKKLLQHSWLKNIKTPHDKKKHHHHHHHSHKKNKKGKDKDDEKISKYSQESTVKSNESKDDAKESDSIIESFSESESDLSFKSDKSETNLEKFKSNESLSQNSNQSSKEILNQNSKQNDIFSKFEKFKEDDEDFEDLFKKNQKIPDKPNLKIQNIKQLELDEQLAKQGIQQNFQNLNISANQNAIWDPVSTTGRRYIPPNINSNPEMFIGKDKFKQFVEDPDENFDNSFFNLEEKLLNNFQKRKFSEVNRELILDTDEDKADIQKSNARKKNLRTSEEIVKLISTLQKEVDENILINTCQQLYNIFDQDSNSTGFLITYHGVTPIMEMLELGNLKILPIILKIVNKIIEGNSQIQENLCLIGGIPTIMVFATPNYSREIREEVSSFIYKMCHTSPMTLQMFIACRGLPILSHLLSSDYQENKKIIFEVIQSIDSVFKLITSTPKNDFCRLFAKTNLFPSLACVLKDINNDSDLNSKKYLLTAANLFQTFTNADTIVKRTLSSKDVLEPIFQNIRKFPENVQIKILHGIKNISMNTETWDNIKKSGAVPILIPFLNSTTTEIYSQALSTLFYLCKIDQETQQEAALQGIIPILQKMIRASSVLKEFAIPMLFGIGHATALSRNELIRSDGVNFFLDLLANPNYQNESLALIATLISKDREKVEPILIQPQNIQKIISIFDNQINRILKSTLESLLTIIISSEKINEIIGSSSLVEKIIAKLLDHSKIYKIQVKIKALKVLDSLFQNSCDQKQMIQKYNLVDLISTLSKKENEQAVIFHELLNQFKNSLKEFSQKKKN</sequence>
<dbReference type="OrthoDB" id="8693905at2759"/>
<dbReference type="Proteomes" id="UP001149090">
    <property type="component" value="Unassembled WGS sequence"/>
</dbReference>
<comment type="caution">
    <text evidence="7">The sequence shown here is derived from an EMBL/GenBank/DDBJ whole genome shotgun (WGS) entry which is preliminary data.</text>
</comment>
<evidence type="ECO:0000256" key="1">
    <source>
        <dbReference type="ARBA" id="ARBA00012513"/>
    </source>
</evidence>
<evidence type="ECO:0000259" key="6">
    <source>
        <dbReference type="PROSITE" id="PS50011"/>
    </source>
</evidence>
<dbReference type="InterPro" id="IPR008271">
    <property type="entry name" value="Ser/Thr_kinase_AS"/>
</dbReference>
<dbReference type="PANTHER" id="PTHR48012">
    <property type="entry name" value="STERILE20-LIKE KINASE, ISOFORM B-RELATED"/>
    <property type="match status" value="1"/>
</dbReference>
<evidence type="ECO:0000313" key="8">
    <source>
        <dbReference type="Proteomes" id="UP001149090"/>
    </source>
</evidence>
<proteinExistence type="predicted"/>
<dbReference type="CDD" id="cd06627">
    <property type="entry name" value="STKc_Cdc7_like"/>
    <property type="match status" value="1"/>
</dbReference>
<dbReference type="InterPro" id="IPR000719">
    <property type="entry name" value="Prot_kinase_dom"/>
</dbReference>
<name>A0A9Q0LWX1_ANAIG</name>
<dbReference type="EMBL" id="JAPDFW010000044">
    <property type="protein sequence ID" value="KAJ5078800.1"/>
    <property type="molecule type" value="Genomic_DNA"/>
</dbReference>
<dbReference type="PANTHER" id="PTHR48012:SF26">
    <property type="entry name" value="SERINE_THREONINE-PROTEIN KINASE DDB_G0283821-RELATED"/>
    <property type="match status" value="1"/>
</dbReference>
<dbReference type="EC" id="2.7.11.1" evidence="1"/>
<dbReference type="Pfam" id="PF00069">
    <property type="entry name" value="Pkinase"/>
    <property type="match status" value="1"/>
</dbReference>
<dbReference type="GO" id="GO:0005524">
    <property type="term" value="F:ATP binding"/>
    <property type="evidence" value="ECO:0007669"/>
    <property type="project" value="UniProtKB-UniRule"/>
</dbReference>
<dbReference type="SUPFAM" id="SSF56112">
    <property type="entry name" value="Protein kinase-like (PK-like)"/>
    <property type="match status" value="1"/>
</dbReference>
<feature type="compositionally biased region" description="Basic and acidic residues" evidence="5">
    <location>
        <begin position="309"/>
        <end position="319"/>
    </location>
</feature>
<dbReference type="InterPro" id="IPR011009">
    <property type="entry name" value="Kinase-like_dom_sf"/>
</dbReference>
<dbReference type="OMA" id="HDLNPMA"/>
<protein>
    <recommendedName>
        <fullName evidence="1">non-specific serine/threonine protein kinase</fullName>
        <ecNumber evidence="1">2.7.11.1</ecNumber>
    </recommendedName>
</protein>
<feature type="domain" description="Protein kinase" evidence="6">
    <location>
        <begin position="12"/>
        <end position="263"/>
    </location>
</feature>
<dbReference type="PROSITE" id="PS50011">
    <property type="entry name" value="PROTEIN_KINASE_DOM"/>
    <property type="match status" value="1"/>
</dbReference>
<dbReference type="SUPFAM" id="SSF48371">
    <property type="entry name" value="ARM repeat"/>
    <property type="match status" value="2"/>
</dbReference>
<dbReference type="PROSITE" id="PS00107">
    <property type="entry name" value="PROTEIN_KINASE_ATP"/>
    <property type="match status" value="1"/>
</dbReference>
<feature type="compositionally biased region" description="Basic residues" evidence="5">
    <location>
        <begin position="270"/>
        <end position="289"/>
    </location>
</feature>
<feature type="compositionally biased region" description="Low complexity" evidence="5">
    <location>
        <begin position="349"/>
        <end position="362"/>
    </location>
</feature>
<dbReference type="SMART" id="SM00220">
    <property type="entry name" value="S_TKc"/>
    <property type="match status" value="1"/>
</dbReference>
<dbReference type="Gene3D" id="1.25.10.10">
    <property type="entry name" value="Leucine-rich Repeat Variant"/>
    <property type="match status" value="2"/>
</dbReference>
<gene>
    <name evidence="7" type="ORF">M0811_04523</name>
</gene>
<evidence type="ECO:0000313" key="7">
    <source>
        <dbReference type="EMBL" id="KAJ5078800.1"/>
    </source>
</evidence>
<evidence type="ECO:0000256" key="2">
    <source>
        <dbReference type="ARBA" id="ARBA00022741"/>
    </source>
</evidence>
<dbReference type="GO" id="GO:0005737">
    <property type="term" value="C:cytoplasm"/>
    <property type="evidence" value="ECO:0007669"/>
    <property type="project" value="TreeGrafter"/>
</dbReference>
<keyword evidence="2 4" id="KW-0547">Nucleotide-binding</keyword>
<dbReference type="InterPro" id="IPR016024">
    <property type="entry name" value="ARM-type_fold"/>
</dbReference>
<evidence type="ECO:0000256" key="4">
    <source>
        <dbReference type="PROSITE-ProRule" id="PRU10141"/>
    </source>
</evidence>
<evidence type="ECO:0000256" key="3">
    <source>
        <dbReference type="ARBA" id="ARBA00022840"/>
    </source>
</evidence>
<keyword evidence="3 4" id="KW-0067">ATP-binding</keyword>
<feature type="region of interest" description="Disordered" evidence="5">
    <location>
        <begin position="345"/>
        <end position="368"/>
    </location>
</feature>
<evidence type="ECO:0000256" key="5">
    <source>
        <dbReference type="SAM" id="MobiDB-lite"/>
    </source>
</evidence>
<keyword evidence="8" id="KW-1185">Reference proteome</keyword>
<reference evidence="7" key="1">
    <citation type="submission" date="2022-10" db="EMBL/GenBank/DDBJ databases">
        <title>Novel sulphate-reducing endosymbionts in the free-living metamonad Anaeramoeba.</title>
        <authorList>
            <person name="Jerlstrom-Hultqvist J."/>
            <person name="Cepicka I."/>
            <person name="Gallot-Lavallee L."/>
            <person name="Salas-Leiva D."/>
            <person name="Curtis B.A."/>
            <person name="Zahonova K."/>
            <person name="Pipaliya S."/>
            <person name="Dacks J."/>
            <person name="Roger A.J."/>
        </authorList>
    </citation>
    <scope>NUCLEOTIDE SEQUENCE</scope>
    <source>
        <strain evidence="7">BMAN</strain>
    </source>
</reference>
<dbReference type="GO" id="GO:0004674">
    <property type="term" value="F:protein serine/threonine kinase activity"/>
    <property type="evidence" value="ECO:0007669"/>
    <property type="project" value="UniProtKB-EC"/>
</dbReference>
<dbReference type="InterPro" id="IPR017441">
    <property type="entry name" value="Protein_kinase_ATP_BS"/>
</dbReference>
<feature type="binding site" evidence="4">
    <location>
        <position position="41"/>
    </location>
    <ligand>
        <name>ATP</name>
        <dbReference type="ChEBI" id="CHEBI:30616"/>
    </ligand>
</feature>
<dbReference type="PROSITE" id="PS00108">
    <property type="entry name" value="PROTEIN_KINASE_ST"/>
    <property type="match status" value="1"/>
</dbReference>
<organism evidence="7 8">
    <name type="scientific">Anaeramoeba ignava</name>
    <name type="common">Anaerobic marine amoeba</name>
    <dbReference type="NCBI Taxonomy" id="1746090"/>
    <lineage>
        <taxon>Eukaryota</taxon>
        <taxon>Metamonada</taxon>
        <taxon>Anaeramoebidae</taxon>
        <taxon>Anaeramoeba</taxon>
    </lineage>
</organism>
<dbReference type="Gene3D" id="1.10.510.10">
    <property type="entry name" value="Transferase(Phosphotransferase) domain 1"/>
    <property type="match status" value="1"/>
</dbReference>